<dbReference type="PANTHER" id="PTHR12896">
    <property type="entry name" value="PAX6 NEIGHBOR PROTEIN PAXNEB"/>
    <property type="match status" value="1"/>
</dbReference>
<dbReference type="GO" id="GO:0008023">
    <property type="term" value="C:transcription elongation factor complex"/>
    <property type="evidence" value="ECO:0007669"/>
    <property type="project" value="TreeGrafter"/>
</dbReference>
<dbReference type="PROSITE" id="PS50005">
    <property type="entry name" value="TPR"/>
    <property type="match status" value="1"/>
</dbReference>
<evidence type="ECO:0000256" key="6">
    <source>
        <dbReference type="ARBA" id="ARBA00022490"/>
    </source>
</evidence>
<reference evidence="11 12" key="1">
    <citation type="journal article" date="2015" name="Sci. Rep.">
        <title>Genome of the facultative scuticociliatosis pathogen Pseudocohnilembus persalinus provides insight into its virulence through horizontal gene transfer.</title>
        <authorList>
            <person name="Xiong J."/>
            <person name="Wang G."/>
            <person name="Cheng J."/>
            <person name="Tian M."/>
            <person name="Pan X."/>
            <person name="Warren A."/>
            <person name="Jiang C."/>
            <person name="Yuan D."/>
            <person name="Miao W."/>
        </authorList>
    </citation>
    <scope>NUCLEOTIDE SEQUENCE [LARGE SCALE GENOMIC DNA]</scope>
    <source>
        <strain evidence="11">36N120E</strain>
    </source>
</reference>
<dbReference type="GO" id="GO:0002098">
    <property type="term" value="P:tRNA wobble uridine modification"/>
    <property type="evidence" value="ECO:0007669"/>
    <property type="project" value="InterPro"/>
</dbReference>
<dbReference type="Proteomes" id="UP000054937">
    <property type="component" value="Unassembled WGS sequence"/>
</dbReference>
<evidence type="ECO:0000256" key="10">
    <source>
        <dbReference type="SAM" id="MobiDB-lite"/>
    </source>
</evidence>
<dbReference type="Gene3D" id="3.40.50.300">
    <property type="entry name" value="P-loop containing nucleotide triphosphate hydrolases"/>
    <property type="match status" value="1"/>
</dbReference>
<dbReference type="InterPro" id="IPR019734">
    <property type="entry name" value="TPR_rpt"/>
</dbReference>
<name>A0A0V0Q7S4_PSEPJ</name>
<keyword evidence="9" id="KW-0802">TPR repeat</keyword>
<dbReference type="GO" id="GO:0005737">
    <property type="term" value="C:cytoplasm"/>
    <property type="evidence" value="ECO:0007669"/>
    <property type="project" value="UniProtKB-SubCell"/>
</dbReference>
<keyword evidence="6" id="KW-0963">Cytoplasm</keyword>
<dbReference type="AlphaFoldDB" id="A0A0V0Q7S4"/>
<evidence type="ECO:0000313" key="12">
    <source>
        <dbReference type="Proteomes" id="UP000054937"/>
    </source>
</evidence>
<dbReference type="Pfam" id="PF05625">
    <property type="entry name" value="PAXNEB"/>
    <property type="match status" value="1"/>
</dbReference>
<dbReference type="GO" id="GO:0033588">
    <property type="term" value="C:elongator holoenzyme complex"/>
    <property type="evidence" value="ECO:0007669"/>
    <property type="project" value="InterPro"/>
</dbReference>
<evidence type="ECO:0000256" key="2">
    <source>
        <dbReference type="ARBA" id="ARBA00004496"/>
    </source>
</evidence>
<evidence type="ECO:0000313" key="11">
    <source>
        <dbReference type="EMBL" id="KRW98290.1"/>
    </source>
</evidence>
<comment type="subcellular location">
    <subcellularLocation>
        <location evidence="2">Cytoplasm</location>
    </subcellularLocation>
    <subcellularLocation>
        <location evidence="1">Nucleus</location>
    </subcellularLocation>
</comment>
<dbReference type="InParanoid" id="A0A0V0Q7S4"/>
<dbReference type="PANTHER" id="PTHR12896:SF1">
    <property type="entry name" value="ELONGATOR COMPLEX PROTEIN 4"/>
    <property type="match status" value="1"/>
</dbReference>
<dbReference type="UniPathway" id="UPA00988"/>
<dbReference type="Pfam" id="PF00515">
    <property type="entry name" value="TPR_1"/>
    <property type="match status" value="1"/>
</dbReference>
<keyword evidence="8" id="KW-0539">Nucleus</keyword>
<keyword evidence="12" id="KW-1185">Reference proteome</keyword>
<comment type="pathway">
    <text evidence="3">tRNA modification; 5-methoxycarbonylmethyl-2-thiouridine-tRNA biosynthesis.</text>
</comment>
<dbReference type="InterPro" id="IPR027417">
    <property type="entry name" value="P-loop_NTPase"/>
</dbReference>
<comment type="caution">
    <text evidence="11">The sequence shown here is derived from an EMBL/GenBank/DDBJ whole genome shotgun (WGS) entry which is preliminary data.</text>
</comment>
<dbReference type="OrthoDB" id="10006270at2759"/>
<dbReference type="Gene3D" id="1.25.40.10">
    <property type="entry name" value="Tetratricopeptide repeat domain"/>
    <property type="match status" value="3"/>
</dbReference>
<organism evidence="11 12">
    <name type="scientific">Pseudocohnilembus persalinus</name>
    <name type="common">Ciliate</name>
    <dbReference type="NCBI Taxonomy" id="266149"/>
    <lineage>
        <taxon>Eukaryota</taxon>
        <taxon>Sar</taxon>
        <taxon>Alveolata</taxon>
        <taxon>Ciliophora</taxon>
        <taxon>Intramacronucleata</taxon>
        <taxon>Oligohymenophorea</taxon>
        <taxon>Scuticociliatia</taxon>
        <taxon>Philasterida</taxon>
        <taxon>Pseudocohnilembidae</taxon>
        <taxon>Pseudocohnilembus</taxon>
    </lineage>
</organism>
<proteinExistence type="inferred from homology"/>
<evidence type="ECO:0000256" key="3">
    <source>
        <dbReference type="ARBA" id="ARBA00005043"/>
    </source>
</evidence>
<protein>
    <recommendedName>
        <fullName evidence="5">Elongator complex protein 4</fullName>
    </recommendedName>
</protein>
<keyword evidence="7" id="KW-0819">tRNA processing</keyword>
<evidence type="ECO:0000256" key="7">
    <source>
        <dbReference type="ARBA" id="ARBA00022694"/>
    </source>
</evidence>
<feature type="compositionally biased region" description="Basic and acidic residues" evidence="10">
    <location>
        <begin position="302"/>
        <end position="332"/>
    </location>
</feature>
<dbReference type="InterPro" id="IPR011990">
    <property type="entry name" value="TPR-like_helical_dom_sf"/>
</dbReference>
<evidence type="ECO:0000256" key="5">
    <source>
        <dbReference type="ARBA" id="ARBA00020265"/>
    </source>
</evidence>
<evidence type="ECO:0000256" key="4">
    <source>
        <dbReference type="ARBA" id="ARBA00007573"/>
    </source>
</evidence>
<dbReference type="SMART" id="SM00028">
    <property type="entry name" value="TPR"/>
    <property type="match status" value="5"/>
</dbReference>
<gene>
    <name evidence="11" type="ORF">PPERSA_01728</name>
</gene>
<feature type="repeat" description="TPR" evidence="9">
    <location>
        <begin position="636"/>
        <end position="669"/>
    </location>
</feature>
<evidence type="ECO:0000256" key="8">
    <source>
        <dbReference type="ARBA" id="ARBA00023242"/>
    </source>
</evidence>
<accession>A0A0V0Q7S4</accession>
<feature type="region of interest" description="Disordered" evidence="10">
    <location>
        <begin position="302"/>
        <end position="337"/>
    </location>
</feature>
<evidence type="ECO:0000256" key="9">
    <source>
        <dbReference type="PROSITE-ProRule" id="PRU00339"/>
    </source>
</evidence>
<sequence>MQTGVKSSFTKITKNNKDRIFFGHPELDGILGNNIKKGTMILLEEDMPTSIHIQLLRYYIGVGVQLEENCMIYDVFNKKWENVIPAKLNEARLKKKEEEKGEQKSTNQIAWRYDNQKIKLKELDTMVSKDIPRLDLSKTTPNDKNLVTSKNINEYSNLRELFDDICMELQNTLQDENDTKLRRILITNLFGHFSKLKFKQSELTKFLQALKSFARASHILLVISIPQSIDLEKKNLLHFYSDIVLRIQPLFEREELEHFHGILHFVKLAHLQNFSNFKLETLSWGIKASSKRKLEIDRLYLAPEREQNNNQEQDKQEGQNNKEHDHEHEGNSGKEQPIESTYHFNKLEATNYLLKAQCHEANENKIGAIDNYRSCLKKDPTCFEAFNRLLDCYLMTSIEKEQLLSLLNFNPEDIWIKKYYQSIIKNEQLEEVKSPQKGVDNYDNNTLNQIHPMTPNQFQLSPNLNTPQQNRRLINQNSQQNQQKIINRYNNSGDRIQEEVNDRNINSENVFSILIQQDNIDILCIKAKNAHQNKDIQLAYEYCVKAIKKDPLYFQIIPIYCACLLDLNYIGELYYCAHNLIENYPNNSLSWFAIGTYYYLTKKYEDESDQAMSVYRTVSRLFPGCYLAGSVEWIIETILSNLAHTHRKLKDWKNAIQTYERCITLNPKNPQTFFSLAYTYHISNQLNKAICYYHKSLHYKHDNPFVLDMLNKCLQDASDLPWDSVYNV</sequence>
<dbReference type="EMBL" id="LDAU01000256">
    <property type="protein sequence ID" value="KRW98290.1"/>
    <property type="molecule type" value="Genomic_DNA"/>
</dbReference>
<dbReference type="SUPFAM" id="SSF48452">
    <property type="entry name" value="TPR-like"/>
    <property type="match status" value="3"/>
</dbReference>
<evidence type="ECO:0000256" key="1">
    <source>
        <dbReference type="ARBA" id="ARBA00004123"/>
    </source>
</evidence>
<dbReference type="InterPro" id="IPR008728">
    <property type="entry name" value="Elongator_complex_protein_4"/>
</dbReference>
<comment type="similarity">
    <text evidence="4">Belongs to the ELP4 family.</text>
</comment>